<dbReference type="CDD" id="cd00117">
    <property type="entry name" value="TFP"/>
    <property type="match status" value="1"/>
</dbReference>
<dbReference type="PANTHER" id="PTHR10036:SF3">
    <property type="entry name" value="PROTEIN SLEEPLESS-RELATED"/>
    <property type="match status" value="1"/>
</dbReference>
<dbReference type="InterPro" id="IPR045860">
    <property type="entry name" value="Snake_toxin-like_sf"/>
</dbReference>
<feature type="transmembrane region" description="Helical" evidence="3">
    <location>
        <begin position="63"/>
        <end position="82"/>
    </location>
</feature>
<accession>A0A9W9ZP78</accession>
<dbReference type="SUPFAM" id="SSF57302">
    <property type="entry name" value="Snake toxin-like"/>
    <property type="match status" value="1"/>
</dbReference>
<sequence>MSGGPGNKHICFIRGTNNTNPIGSHIQVATPTLLAGRDADCRKLCIVNSYELRRGESIQVIDMFIKVCILSFSLGMIVFLDFPRTATALRCHNCNGARKKPDQDPTCSQSTHNCTGAENTCMMRILYRNRVLQTYDVSCMAEVDCKRFGGNNCTKINNGKNLMMCTACCTSDLCNDPKGDDDAISLVLLRIVPTESTTITSTSGQIQILPITCYLATLIGMWFGD</sequence>
<reference evidence="4" key="1">
    <citation type="submission" date="2023-01" db="EMBL/GenBank/DDBJ databases">
        <title>Genome assembly of the deep-sea coral Lophelia pertusa.</title>
        <authorList>
            <person name="Herrera S."/>
            <person name="Cordes E."/>
        </authorList>
    </citation>
    <scope>NUCLEOTIDE SEQUENCE</scope>
    <source>
        <strain evidence="4">USNM1676648</strain>
        <tissue evidence="4">Polyp</tissue>
    </source>
</reference>
<keyword evidence="3" id="KW-1133">Transmembrane helix</keyword>
<evidence type="ECO:0000256" key="1">
    <source>
        <dbReference type="ARBA" id="ARBA00022729"/>
    </source>
</evidence>
<gene>
    <name evidence="4" type="ORF">OS493_016430</name>
</gene>
<dbReference type="AlphaFoldDB" id="A0A9W9ZP78"/>
<dbReference type="PANTHER" id="PTHR10036">
    <property type="entry name" value="CD59 GLYCOPROTEIN"/>
    <property type="match status" value="1"/>
</dbReference>
<proteinExistence type="predicted"/>
<dbReference type="EMBL" id="MU825881">
    <property type="protein sequence ID" value="KAJ7385353.1"/>
    <property type="molecule type" value="Genomic_DNA"/>
</dbReference>
<keyword evidence="3" id="KW-0812">Transmembrane</keyword>
<evidence type="ECO:0000313" key="4">
    <source>
        <dbReference type="EMBL" id="KAJ7385353.1"/>
    </source>
</evidence>
<dbReference type="Proteomes" id="UP001163046">
    <property type="component" value="Unassembled WGS sequence"/>
</dbReference>
<evidence type="ECO:0000256" key="3">
    <source>
        <dbReference type="SAM" id="Phobius"/>
    </source>
</evidence>
<comment type="caution">
    <text evidence="4">The sequence shown here is derived from an EMBL/GenBank/DDBJ whole genome shotgun (WGS) entry which is preliminary data.</text>
</comment>
<dbReference type="OrthoDB" id="10512062at2759"/>
<evidence type="ECO:0000313" key="5">
    <source>
        <dbReference type="Proteomes" id="UP001163046"/>
    </source>
</evidence>
<organism evidence="4 5">
    <name type="scientific">Desmophyllum pertusum</name>
    <dbReference type="NCBI Taxonomy" id="174260"/>
    <lineage>
        <taxon>Eukaryota</taxon>
        <taxon>Metazoa</taxon>
        <taxon>Cnidaria</taxon>
        <taxon>Anthozoa</taxon>
        <taxon>Hexacorallia</taxon>
        <taxon>Scleractinia</taxon>
        <taxon>Caryophylliina</taxon>
        <taxon>Caryophylliidae</taxon>
        <taxon>Desmophyllum</taxon>
    </lineage>
</organism>
<evidence type="ECO:0000256" key="2">
    <source>
        <dbReference type="ARBA" id="ARBA00023157"/>
    </source>
</evidence>
<protein>
    <submittedName>
        <fullName evidence="4">Uncharacterized protein</fullName>
    </submittedName>
</protein>
<keyword evidence="2" id="KW-1015">Disulfide bond</keyword>
<keyword evidence="1" id="KW-0732">Signal</keyword>
<keyword evidence="5" id="KW-1185">Reference proteome</keyword>
<name>A0A9W9ZP78_9CNID</name>
<keyword evidence="3" id="KW-0472">Membrane</keyword>